<comment type="subcellular location">
    <subcellularLocation>
        <location evidence="1">Cell membrane</location>
        <topology evidence="1">Multi-pass membrane protein</topology>
    </subcellularLocation>
</comment>
<dbReference type="InterPro" id="IPR013525">
    <property type="entry name" value="ABC2_TM"/>
</dbReference>
<dbReference type="InterPro" id="IPR051449">
    <property type="entry name" value="ABC-2_transporter_component"/>
</dbReference>
<comment type="caution">
    <text evidence="10">The sequence shown here is derived from an EMBL/GenBank/DDBJ whole genome shotgun (WGS) entry which is preliminary data.</text>
</comment>
<name>A0A523QLE2_UNCAE</name>
<evidence type="ECO:0000256" key="6">
    <source>
        <dbReference type="ARBA" id="ARBA00022989"/>
    </source>
</evidence>
<feature type="transmembrane region" description="Helical" evidence="8">
    <location>
        <begin position="308"/>
        <end position="329"/>
    </location>
</feature>
<feature type="transmembrane region" description="Helical" evidence="8">
    <location>
        <begin position="200"/>
        <end position="221"/>
    </location>
</feature>
<keyword evidence="4" id="KW-1003">Cell membrane</keyword>
<keyword evidence="3" id="KW-0813">Transport</keyword>
<keyword evidence="5 8" id="KW-0812">Transmembrane</keyword>
<dbReference type="AlphaFoldDB" id="A0A523QLE2"/>
<proteinExistence type="inferred from homology"/>
<evidence type="ECO:0000256" key="7">
    <source>
        <dbReference type="ARBA" id="ARBA00023136"/>
    </source>
</evidence>
<reference evidence="10 11" key="1">
    <citation type="submission" date="2019-03" db="EMBL/GenBank/DDBJ databases">
        <title>Metabolic potential of uncultured bacteria and archaea associated with petroleum seepage in deep-sea sediments.</title>
        <authorList>
            <person name="Dong X."/>
            <person name="Hubert C."/>
        </authorList>
    </citation>
    <scope>NUCLEOTIDE SEQUENCE [LARGE SCALE GENOMIC DNA]</scope>
    <source>
        <strain evidence="10">E44_bin92</strain>
    </source>
</reference>
<accession>A0A523QLE2</accession>
<keyword evidence="7 8" id="KW-0472">Membrane</keyword>
<organism evidence="10 11">
    <name type="scientific">Aerophobetes bacterium</name>
    <dbReference type="NCBI Taxonomy" id="2030807"/>
    <lineage>
        <taxon>Bacteria</taxon>
        <taxon>Candidatus Aerophobota</taxon>
    </lineage>
</organism>
<evidence type="ECO:0000256" key="8">
    <source>
        <dbReference type="SAM" id="Phobius"/>
    </source>
</evidence>
<evidence type="ECO:0000256" key="5">
    <source>
        <dbReference type="ARBA" id="ARBA00022692"/>
    </source>
</evidence>
<dbReference type="Gene3D" id="3.40.1710.10">
    <property type="entry name" value="abc type-2 transporter like domain"/>
    <property type="match status" value="1"/>
</dbReference>
<gene>
    <name evidence="10" type="ORF">E3J95_01650</name>
</gene>
<protein>
    <submittedName>
        <fullName evidence="10">ABC transporter permease</fullName>
    </submittedName>
</protein>
<evidence type="ECO:0000259" key="9">
    <source>
        <dbReference type="PROSITE" id="PS51012"/>
    </source>
</evidence>
<dbReference type="Pfam" id="PF12698">
    <property type="entry name" value="ABC2_membrane_3"/>
    <property type="match status" value="1"/>
</dbReference>
<dbReference type="PANTHER" id="PTHR30294:SF38">
    <property type="entry name" value="TRANSPORT PERMEASE PROTEIN"/>
    <property type="match status" value="1"/>
</dbReference>
<dbReference type="EMBL" id="SOKU01000076">
    <property type="protein sequence ID" value="TES86563.1"/>
    <property type="molecule type" value="Genomic_DNA"/>
</dbReference>
<evidence type="ECO:0000256" key="3">
    <source>
        <dbReference type="ARBA" id="ARBA00022448"/>
    </source>
</evidence>
<feature type="domain" description="ABC transmembrane type-2" evidence="9">
    <location>
        <begin position="166"/>
        <end position="389"/>
    </location>
</feature>
<sequence length="393" mass="43344">MIRSLFIALREIRTYLQDKADLAFSLLLPIAIFALMYATFGGQSLFKGTAYVVNEDQEGIYSALFLERLDELENLSVELLSPDEADSKLERSDVLLVVYVPPDFSSKLTSQEPAGLIFRQRGNGGEEGQIVASLVRGVAEKMNQEFLVYGQVKKALVGRNIPQERIETTTQKFLDREREYPTVQVRKNIVGSSPDPVKTFFPGIVTMFVLFAITLNARTLVEERKTGTLERLLTTRLTVGQIFFGKFLANTSRGFIQTFILLSLAYAVFQLFTPLSFVTTLVIALVFAATTSTLGLVIASVARTEDQATWIAVFFTMVTVMLGGTFFPISQGSVLYTASRASVNTYANQALKTIIVRGGSLADLGPELGILAGVILAGLIFSRILFRIVPGRR</sequence>
<evidence type="ECO:0000313" key="10">
    <source>
        <dbReference type="EMBL" id="TES86563.1"/>
    </source>
</evidence>
<dbReference type="GO" id="GO:0005886">
    <property type="term" value="C:plasma membrane"/>
    <property type="evidence" value="ECO:0007669"/>
    <property type="project" value="UniProtKB-SubCell"/>
</dbReference>
<evidence type="ECO:0000256" key="4">
    <source>
        <dbReference type="ARBA" id="ARBA00022475"/>
    </source>
</evidence>
<evidence type="ECO:0000256" key="2">
    <source>
        <dbReference type="ARBA" id="ARBA00007783"/>
    </source>
</evidence>
<comment type="similarity">
    <text evidence="2">Belongs to the ABC-2 integral membrane protein family.</text>
</comment>
<feature type="transmembrane region" description="Helical" evidence="8">
    <location>
        <begin position="368"/>
        <end position="386"/>
    </location>
</feature>
<dbReference type="InterPro" id="IPR047817">
    <property type="entry name" value="ABC2_TM_bact-type"/>
</dbReference>
<evidence type="ECO:0000256" key="1">
    <source>
        <dbReference type="ARBA" id="ARBA00004651"/>
    </source>
</evidence>
<keyword evidence="6 8" id="KW-1133">Transmembrane helix</keyword>
<feature type="transmembrane region" description="Helical" evidence="8">
    <location>
        <begin position="20"/>
        <end position="40"/>
    </location>
</feature>
<dbReference type="Proteomes" id="UP000320781">
    <property type="component" value="Unassembled WGS sequence"/>
</dbReference>
<dbReference type="PROSITE" id="PS51012">
    <property type="entry name" value="ABC_TM2"/>
    <property type="match status" value="1"/>
</dbReference>
<feature type="transmembrane region" description="Helical" evidence="8">
    <location>
        <begin position="278"/>
        <end position="301"/>
    </location>
</feature>
<evidence type="ECO:0000313" key="11">
    <source>
        <dbReference type="Proteomes" id="UP000320781"/>
    </source>
</evidence>
<dbReference type="PANTHER" id="PTHR30294">
    <property type="entry name" value="MEMBRANE COMPONENT OF ABC TRANSPORTER YHHJ-RELATED"/>
    <property type="match status" value="1"/>
</dbReference>
<dbReference type="GO" id="GO:0140359">
    <property type="term" value="F:ABC-type transporter activity"/>
    <property type="evidence" value="ECO:0007669"/>
    <property type="project" value="InterPro"/>
</dbReference>